<dbReference type="SUPFAM" id="SSF50630">
    <property type="entry name" value="Acid proteases"/>
    <property type="match status" value="1"/>
</dbReference>
<feature type="active site" evidence="10">
    <location>
        <position position="283"/>
    </location>
</feature>
<feature type="domain" description="Peptidase A1" evidence="14">
    <location>
        <begin position="81"/>
        <end position="392"/>
    </location>
</feature>
<evidence type="ECO:0000256" key="9">
    <source>
        <dbReference type="ARBA" id="ARBA00023157"/>
    </source>
</evidence>
<evidence type="ECO:0000256" key="12">
    <source>
        <dbReference type="RuleBase" id="RU000454"/>
    </source>
</evidence>
<dbReference type="GO" id="GO:0004190">
    <property type="term" value="F:aspartic-type endopeptidase activity"/>
    <property type="evidence" value="ECO:0007669"/>
    <property type="project" value="UniProtKB-KW"/>
</dbReference>
<dbReference type="PANTHER" id="PTHR47966:SF1">
    <property type="entry name" value="ASPARTYL PROTEINASE"/>
    <property type="match status" value="1"/>
</dbReference>
<dbReference type="GO" id="GO:0006508">
    <property type="term" value="P:proteolysis"/>
    <property type="evidence" value="ECO:0007669"/>
    <property type="project" value="UniProtKB-KW"/>
</dbReference>
<accession>A0A197K2I5</accession>
<dbReference type="InterPro" id="IPR001461">
    <property type="entry name" value="Aspartic_peptidase_A1"/>
</dbReference>
<dbReference type="PRINTS" id="PR00792">
    <property type="entry name" value="PEPSIN"/>
</dbReference>
<keyword evidence="7 12" id="KW-0378">Hydrolase</keyword>
<dbReference type="InterPro" id="IPR021109">
    <property type="entry name" value="Peptidase_aspartic_dom_sf"/>
</dbReference>
<dbReference type="Gene3D" id="2.40.70.10">
    <property type="entry name" value="Acid Proteases"/>
    <property type="match status" value="2"/>
</dbReference>
<keyword evidence="16" id="KW-1185">Reference proteome</keyword>
<keyword evidence="4 12" id="KW-0645">Protease</keyword>
<evidence type="ECO:0000256" key="6">
    <source>
        <dbReference type="ARBA" id="ARBA00022750"/>
    </source>
</evidence>
<protein>
    <recommendedName>
        <fullName evidence="3">rhizopuspepsin</fullName>
        <ecNumber evidence="3">3.4.23.21</ecNumber>
    </recommendedName>
</protein>
<evidence type="ECO:0000256" key="13">
    <source>
        <dbReference type="SAM" id="SignalP"/>
    </source>
</evidence>
<keyword evidence="8" id="KW-0865">Zymogen</keyword>
<evidence type="ECO:0000256" key="10">
    <source>
        <dbReference type="PIRSR" id="PIRSR601461-1"/>
    </source>
</evidence>
<feature type="active site" evidence="10">
    <location>
        <position position="99"/>
    </location>
</feature>
<dbReference type="EMBL" id="KV442034">
    <property type="protein sequence ID" value="OAQ30669.1"/>
    <property type="molecule type" value="Genomic_DNA"/>
</dbReference>
<reference evidence="15 16" key="1">
    <citation type="submission" date="2016-05" db="EMBL/GenBank/DDBJ databases">
        <title>Genome sequencing reveals origins of a unique bacterial endosymbiosis in the earliest lineages of terrestrial Fungi.</title>
        <authorList>
            <consortium name="DOE Joint Genome Institute"/>
            <person name="Uehling J."/>
            <person name="Gryganskyi A."/>
            <person name="Hameed K."/>
            <person name="Tschaplinski T."/>
            <person name="Misztal P."/>
            <person name="Wu S."/>
            <person name="Desiro A."/>
            <person name="Vande Pol N."/>
            <person name="Du Z.-Y."/>
            <person name="Zienkiewicz A."/>
            <person name="Zienkiewicz K."/>
            <person name="Morin E."/>
            <person name="Tisserant E."/>
            <person name="Splivallo R."/>
            <person name="Hainaut M."/>
            <person name="Henrissat B."/>
            <person name="Ohm R."/>
            <person name="Kuo A."/>
            <person name="Yan J."/>
            <person name="Lipzen A."/>
            <person name="Nolan M."/>
            <person name="Labutti K."/>
            <person name="Barry K."/>
            <person name="Goldstein A."/>
            <person name="Labbe J."/>
            <person name="Schadt C."/>
            <person name="Tuskan G."/>
            <person name="Grigoriev I."/>
            <person name="Martin F."/>
            <person name="Vilgalys R."/>
            <person name="Bonito G."/>
        </authorList>
    </citation>
    <scope>NUCLEOTIDE SEQUENCE [LARGE SCALE GENOMIC DNA]</scope>
    <source>
        <strain evidence="15 16">AG-77</strain>
    </source>
</reference>
<dbReference type="InterPro" id="IPR033121">
    <property type="entry name" value="PEPTIDASE_A1"/>
</dbReference>
<comment type="similarity">
    <text evidence="2 12">Belongs to the peptidase A1 family.</text>
</comment>
<dbReference type="EC" id="3.4.23.21" evidence="3"/>
<dbReference type="STRING" id="1314771.A0A197K2I5"/>
<dbReference type="FunFam" id="2.40.70.10:FF:000115">
    <property type="entry name" value="Lysosomal aspartic protease"/>
    <property type="match status" value="1"/>
</dbReference>
<name>A0A197K2I5_9FUNG</name>
<evidence type="ECO:0000313" key="15">
    <source>
        <dbReference type="EMBL" id="OAQ30669.1"/>
    </source>
</evidence>
<gene>
    <name evidence="15" type="ORF">K457DRAFT_892657</name>
</gene>
<evidence type="ECO:0000259" key="14">
    <source>
        <dbReference type="PROSITE" id="PS51767"/>
    </source>
</evidence>
<evidence type="ECO:0000256" key="1">
    <source>
        <dbReference type="ARBA" id="ARBA00001130"/>
    </source>
</evidence>
<evidence type="ECO:0000256" key="8">
    <source>
        <dbReference type="ARBA" id="ARBA00023145"/>
    </source>
</evidence>
<sequence>MRITALVTLAAAVLAFTDASPIARRPHPSGGHSVPLTRNANYKHNTRAQIAKLNKRYPGLQILAGSTGHVPLTDVSPDLEYYGTVAVGTPAQNFKLDFDTGSSDIWFPSSSCTTTACKAHNRFYSSRSTSYQADGRKWSIAYGDGSTASGILGSDLVNVGGISVRQTIGLATRESSQFGSSPEDGLFGLGFNTIESVSGVKTFLDNAIAAGALAQPVVSVFLPSERLFNGQGGEYLFGGIDSTKYTGSLTYVPVTQKGYWQILVQDASYNGVSLGQTSQGIVDTGTTLIIVGDAAAAAIHSNIPGSVNDPTNGWLVPCSASSSTANIGFKLGGVTFNVPVADLAYEDLGDGSGNCFSGVQGGQNGLWILGDVFIKNNYCVFSQTSSPSIGIAPLAV</sequence>
<keyword evidence="5 13" id="KW-0732">Signal</keyword>
<dbReference type="PANTHER" id="PTHR47966">
    <property type="entry name" value="BETA-SITE APP-CLEAVING ENZYME, ISOFORM A-RELATED"/>
    <property type="match status" value="1"/>
</dbReference>
<dbReference type="AlphaFoldDB" id="A0A197K2I5"/>
<feature type="signal peptide" evidence="13">
    <location>
        <begin position="1"/>
        <end position="19"/>
    </location>
</feature>
<evidence type="ECO:0000256" key="3">
    <source>
        <dbReference type="ARBA" id="ARBA00013205"/>
    </source>
</evidence>
<evidence type="ECO:0000256" key="7">
    <source>
        <dbReference type="ARBA" id="ARBA00022801"/>
    </source>
</evidence>
<feature type="disulfide bond" evidence="11">
    <location>
        <begin position="318"/>
        <end position="355"/>
    </location>
</feature>
<feature type="disulfide bond" evidence="11">
    <location>
        <begin position="112"/>
        <end position="117"/>
    </location>
</feature>
<dbReference type="Pfam" id="PF00026">
    <property type="entry name" value="Asp"/>
    <property type="match status" value="1"/>
</dbReference>
<evidence type="ECO:0000256" key="4">
    <source>
        <dbReference type="ARBA" id="ARBA00022670"/>
    </source>
</evidence>
<dbReference type="InterPro" id="IPR001969">
    <property type="entry name" value="Aspartic_peptidase_AS"/>
</dbReference>
<evidence type="ECO:0000313" key="16">
    <source>
        <dbReference type="Proteomes" id="UP000078512"/>
    </source>
</evidence>
<dbReference type="PROSITE" id="PS00141">
    <property type="entry name" value="ASP_PROTEASE"/>
    <property type="match status" value="2"/>
</dbReference>
<proteinExistence type="inferred from homology"/>
<feature type="chain" id="PRO_5008276518" description="rhizopuspepsin" evidence="13">
    <location>
        <begin position="20"/>
        <end position="396"/>
    </location>
</feature>
<keyword evidence="9 11" id="KW-1015">Disulfide bond</keyword>
<dbReference type="Proteomes" id="UP000078512">
    <property type="component" value="Unassembled WGS sequence"/>
</dbReference>
<keyword evidence="6 12" id="KW-0064">Aspartyl protease</keyword>
<organism evidence="15 16">
    <name type="scientific">Linnemannia elongata AG-77</name>
    <dbReference type="NCBI Taxonomy" id="1314771"/>
    <lineage>
        <taxon>Eukaryota</taxon>
        <taxon>Fungi</taxon>
        <taxon>Fungi incertae sedis</taxon>
        <taxon>Mucoromycota</taxon>
        <taxon>Mortierellomycotina</taxon>
        <taxon>Mortierellomycetes</taxon>
        <taxon>Mortierellales</taxon>
        <taxon>Mortierellaceae</taxon>
        <taxon>Linnemannia</taxon>
    </lineage>
</organism>
<evidence type="ECO:0000256" key="11">
    <source>
        <dbReference type="PIRSR" id="PIRSR601461-2"/>
    </source>
</evidence>
<dbReference type="OrthoDB" id="2747330at2759"/>
<evidence type="ECO:0000256" key="5">
    <source>
        <dbReference type="ARBA" id="ARBA00022729"/>
    </source>
</evidence>
<dbReference type="PROSITE" id="PS51767">
    <property type="entry name" value="PEPTIDASE_A1"/>
    <property type="match status" value="1"/>
</dbReference>
<comment type="catalytic activity">
    <reaction evidence="1">
        <text>Hydrolysis of proteins with broad specificity similar to that of pepsin A, preferring hydrophobic residues at P1 and P1'. Clots milk and activates trypsinogen. Does not cleave 4-Gln-|-His-5, but does cleave 10-His-|-Leu-11 and 12-Val-|-Glu-13 in B chain of insulin.</text>
        <dbReference type="EC" id="3.4.23.21"/>
    </reaction>
</comment>
<evidence type="ECO:0000256" key="2">
    <source>
        <dbReference type="ARBA" id="ARBA00007447"/>
    </source>
</evidence>